<comment type="caution">
    <text evidence="3">The sequence shown here is derived from an EMBL/GenBank/DDBJ whole genome shotgun (WGS) entry which is preliminary data.</text>
</comment>
<feature type="chain" id="PRO_5047030358" evidence="2">
    <location>
        <begin position="25"/>
        <end position="189"/>
    </location>
</feature>
<evidence type="ECO:0000256" key="2">
    <source>
        <dbReference type="SAM" id="SignalP"/>
    </source>
</evidence>
<accession>A0ABW4JBH4</accession>
<feature type="signal peptide" evidence="2">
    <location>
        <begin position="1"/>
        <end position="24"/>
    </location>
</feature>
<feature type="region of interest" description="Disordered" evidence="1">
    <location>
        <begin position="32"/>
        <end position="54"/>
    </location>
</feature>
<keyword evidence="4" id="KW-1185">Reference proteome</keyword>
<dbReference type="RefSeq" id="WP_377940651.1">
    <property type="nucleotide sequence ID" value="NZ_JBHUCX010000004.1"/>
</dbReference>
<proteinExistence type="predicted"/>
<dbReference type="InterPro" id="IPR008972">
    <property type="entry name" value="Cupredoxin"/>
</dbReference>
<keyword evidence="2" id="KW-0732">Signal</keyword>
<protein>
    <submittedName>
        <fullName evidence="3">Uncharacterized protein</fullName>
    </submittedName>
</protein>
<gene>
    <name evidence="3" type="ORF">ACFSB2_00955</name>
</gene>
<dbReference type="Proteomes" id="UP001597079">
    <property type="component" value="Unassembled WGS sequence"/>
</dbReference>
<evidence type="ECO:0000256" key="1">
    <source>
        <dbReference type="SAM" id="MobiDB-lite"/>
    </source>
</evidence>
<evidence type="ECO:0000313" key="4">
    <source>
        <dbReference type="Proteomes" id="UP001597079"/>
    </source>
</evidence>
<sequence>MRKLLLTIPAIFLGATFMGGYAHAQAATSTSSKASAHHQGTVSDVSNKPGLKNRPSLSNQAWLTLHIREQHGQLLVNSQTGGKMTISLPVNTMLRLTVDNETSQSLQAVHFLPLHEQNKSVGMFSFQTEENPSFQTSTSIPADQSRIIRFRAQQMGKFTCFAHMPGQRKQPLFQVAITPVAASVKILST</sequence>
<dbReference type="SUPFAM" id="SSF49503">
    <property type="entry name" value="Cupredoxins"/>
    <property type="match status" value="1"/>
</dbReference>
<reference evidence="4" key="1">
    <citation type="journal article" date="2019" name="Int. J. Syst. Evol. Microbiol.">
        <title>The Global Catalogue of Microorganisms (GCM) 10K type strain sequencing project: providing services to taxonomists for standard genome sequencing and annotation.</title>
        <authorList>
            <consortium name="The Broad Institute Genomics Platform"/>
            <consortium name="The Broad Institute Genome Sequencing Center for Infectious Disease"/>
            <person name="Wu L."/>
            <person name="Ma J."/>
        </authorList>
    </citation>
    <scope>NUCLEOTIDE SEQUENCE [LARGE SCALE GENOMIC DNA]</scope>
    <source>
        <strain evidence="4">CGMCC 1.12286</strain>
    </source>
</reference>
<dbReference type="EMBL" id="JBHUCX010000004">
    <property type="protein sequence ID" value="MFD1673290.1"/>
    <property type="molecule type" value="Genomic_DNA"/>
</dbReference>
<evidence type="ECO:0000313" key="3">
    <source>
        <dbReference type="EMBL" id="MFD1673290.1"/>
    </source>
</evidence>
<organism evidence="3 4">
    <name type="scientific">Alicyclobacillus fodiniaquatilis</name>
    <dbReference type="NCBI Taxonomy" id="1661150"/>
    <lineage>
        <taxon>Bacteria</taxon>
        <taxon>Bacillati</taxon>
        <taxon>Bacillota</taxon>
        <taxon>Bacilli</taxon>
        <taxon>Bacillales</taxon>
        <taxon>Alicyclobacillaceae</taxon>
        <taxon>Alicyclobacillus</taxon>
    </lineage>
</organism>
<name>A0ABW4JBH4_9BACL</name>
<dbReference type="Gene3D" id="2.60.40.420">
    <property type="entry name" value="Cupredoxins - blue copper proteins"/>
    <property type="match status" value="1"/>
</dbReference>